<feature type="domain" description="D-isomer specific 2-hydroxyacid dehydrogenase catalytic" evidence="5">
    <location>
        <begin position="50"/>
        <end position="331"/>
    </location>
</feature>
<evidence type="ECO:0000256" key="1">
    <source>
        <dbReference type="ARBA" id="ARBA00005854"/>
    </source>
</evidence>
<evidence type="ECO:0000259" key="6">
    <source>
        <dbReference type="Pfam" id="PF02826"/>
    </source>
</evidence>
<dbReference type="InterPro" id="IPR029753">
    <property type="entry name" value="D-isomer_DH_CS"/>
</dbReference>
<dbReference type="InterPro" id="IPR050418">
    <property type="entry name" value="D-iso_2-hydroxyacid_DH_PdxB"/>
</dbReference>
<accession>A0ABT2LQ22</accession>
<protein>
    <submittedName>
        <fullName evidence="7">C-terminal binding protein</fullName>
    </submittedName>
</protein>
<proteinExistence type="inferred from homology"/>
<dbReference type="PROSITE" id="PS00065">
    <property type="entry name" value="D_2_HYDROXYACID_DH_1"/>
    <property type="match status" value="1"/>
</dbReference>
<feature type="domain" description="D-isomer specific 2-hydroxyacid dehydrogenase NAD-binding" evidence="6">
    <location>
        <begin position="125"/>
        <end position="299"/>
    </location>
</feature>
<sequence length="334" mass="36511">MTHPVSSHHHTRDGDRAPVAVVIDAGYDQHTIEEDILKPYGFRVIERACHGDAAAVVEAVREADAVLVRESPVTANAIDEMKHCRVIVRYGVGVDNIHRRRAAERGIYVANVPDYGVEEVSDHTLALLLSVLRRTAARDRAVREGMWNVARREPMHRIAGRTLGIIGYGRIGAAFHRKVSTLGFSETRVHDANGGVLPYGAVAADLDELIARSDVISLHLPLRPSTEKMISRERIAAMQPGTVIVNTSRGGLIDEESLVEALQSGHLGGAGLDVFADEPPAPDHPLLSTPNTVLSDHTAWYSEESVAELQTKAAQEVARVFAGEAPKHWVNRWD</sequence>
<dbReference type="SUPFAM" id="SSF52283">
    <property type="entry name" value="Formate/glycerate dehydrogenase catalytic domain-like"/>
    <property type="match status" value="1"/>
</dbReference>
<evidence type="ECO:0000259" key="5">
    <source>
        <dbReference type="Pfam" id="PF00389"/>
    </source>
</evidence>
<dbReference type="RefSeq" id="WP_260904770.1">
    <property type="nucleotide sequence ID" value="NZ_JAOCZP010000005.1"/>
</dbReference>
<evidence type="ECO:0000256" key="3">
    <source>
        <dbReference type="ARBA" id="ARBA00023027"/>
    </source>
</evidence>
<dbReference type="InterPro" id="IPR006139">
    <property type="entry name" value="D-isomer_2_OHA_DH_cat_dom"/>
</dbReference>
<keyword evidence="2 4" id="KW-0560">Oxidoreductase</keyword>
<keyword evidence="8" id="KW-1185">Reference proteome</keyword>
<dbReference type="PANTHER" id="PTHR43761:SF1">
    <property type="entry name" value="D-ISOMER SPECIFIC 2-HYDROXYACID DEHYDROGENASE CATALYTIC DOMAIN-CONTAINING PROTEIN-RELATED"/>
    <property type="match status" value="1"/>
</dbReference>
<dbReference type="Proteomes" id="UP001320831">
    <property type="component" value="Unassembled WGS sequence"/>
</dbReference>
<dbReference type="InterPro" id="IPR006140">
    <property type="entry name" value="D-isomer_DH_NAD-bd"/>
</dbReference>
<comment type="caution">
    <text evidence="7">The sequence shown here is derived from an EMBL/GenBank/DDBJ whole genome shotgun (WGS) entry which is preliminary data.</text>
</comment>
<gene>
    <name evidence="7" type="ORF">N5A92_16610</name>
</gene>
<dbReference type="Pfam" id="PF00389">
    <property type="entry name" value="2-Hacid_dh"/>
    <property type="match status" value="1"/>
</dbReference>
<dbReference type="CDD" id="cd05299">
    <property type="entry name" value="CtBP_dh"/>
    <property type="match status" value="1"/>
</dbReference>
<dbReference type="InterPro" id="IPR029752">
    <property type="entry name" value="D-isomer_DH_CS1"/>
</dbReference>
<dbReference type="Pfam" id="PF02826">
    <property type="entry name" value="2-Hacid_dh_C"/>
    <property type="match status" value="1"/>
</dbReference>
<dbReference type="PANTHER" id="PTHR43761">
    <property type="entry name" value="D-ISOMER SPECIFIC 2-HYDROXYACID DEHYDROGENASE FAMILY PROTEIN (AFU_ORTHOLOGUE AFUA_1G13630)"/>
    <property type="match status" value="1"/>
</dbReference>
<keyword evidence="3" id="KW-0520">NAD</keyword>
<dbReference type="EMBL" id="JAOCZP010000005">
    <property type="protein sequence ID" value="MCT7376655.1"/>
    <property type="molecule type" value="Genomic_DNA"/>
</dbReference>
<dbReference type="InterPro" id="IPR036291">
    <property type="entry name" value="NAD(P)-bd_dom_sf"/>
</dbReference>
<evidence type="ECO:0000256" key="2">
    <source>
        <dbReference type="ARBA" id="ARBA00023002"/>
    </source>
</evidence>
<comment type="similarity">
    <text evidence="1 4">Belongs to the D-isomer specific 2-hydroxyacid dehydrogenase family.</text>
</comment>
<name>A0ABT2LQ22_9HYPH</name>
<dbReference type="InterPro" id="IPR043322">
    <property type="entry name" value="CtBP"/>
</dbReference>
<evidence type="ECO:0000313" key="8">
    <source>
        <dbReference type="Proteomes" id="UP001320831"/>
    </source>
</evidence>
<organism evidence="7 8">
    <name type="scientific">Chelativorans salis</name>
    <dbReference type="NCBI Taxonomy" id="2978478"/>
    <lineage>
        <taxon>Bacteria</taxon>
        <taxon>Pseudomonadati</taxon>
        <taxon>Pseudomonadota</taxon>
        <taxon>Alphaproteobacteria</taxon>
        <taxon>Hyphomicrobiales</taxon>
        <taxon>Phyllobacteriaceae</taxon>
        <taxon>Chelativorans</taxon>
    </lineage>
</organism>
<dbReference type="SUPFAM" id="SSF51735">
    <property type="entry name" value="NAD(P)-binding Rossmann-fold domains"/>
    <property type="match status" value="1"/>
</dbReference>
<evidence type="ECO:0000313" key="7">
    <source>
        <dbReference type="EMBL" id="MCT7376655.1"/>
    </source>
</evidence>
<dbReference type="Gene3D" id="3.40.50.720">
    <property type="entry name" value="NAD(P)-binding Rossmann-like Domain"/>
    <property type="match status" value="2"/>
</dbReference>
<dbReference type="PROSITE" id="PS00670">
    <property type="entry name" value="D_2_HYDROXYACID_DH_2"/>
    <property type="match status" value="1"/>
</dbReference>
<dbReference type="PROSITE" id="PS00671">
    <property type="entry name" value="D_2_HYDROXYACID_DH_3"/>
    <property type="match status" value="1"/>
</dbReference>
<evidence type="ECO:0000256" key="4">
    <source>
        <dbReference type="RuleBase" id="RU003719"/>
    </source>
</evidence>
<reference evidence="7 8" key="1">
    <citation type="submission" date="2022-09" db="EMBL/GenBank/DDBJ databases">
        <title>Chelativorans salina sp. nov., a novel slightly halophilic bacterium isolated from a saline lake sediment enrichment.</title>
        <authorList>
            <person name="Gao L."/>
            <person name="Fang B.-Z."/>
            <person name="Li W.-J."/>
        </authorList>
    </citation>
    <scope>NUCLEOTIDE SEQUENCE [LARGE SCALE GENOMIC DNA]</scope>
    <source>
        <strain evidence="7 8">EGI FJ00035</strain>
    </source>
</reference>